<dbReference type="EMBL" id="MN369754">
    <property type="protein sequence ID" value="QGH79428.1"/>
    <property type="molecule type" value="Genomic_DNA"/>
</dbReference>
<dbReference type="Gene3D" id="3.30.40.220">
    <property type="match status" value="1"/>
</dbReference>
<protein>
    <submittedName>
        <fullName evidence="1">Uncharacterized protein</fullName>
    </submittedName>
</protein>
<gene>
    <name evidence="1" type="primary">101</name>
    <name evidence="1" type="ORF">SEA_LIMPID_101</name>
</gene>
<dbReference type="Proteomes" id="UP000359050">
    <property type="component" value="Genome"/>
</dbReference>
<organism evidence="1 2">
    <name type="scientific">Streptomyces phage Limpid</name>
    <dbReference type="NCBI Taxonomy" id="2653770"/>
    <lineage>
        <taxon>Viruses</taxon>
        <taxon>Duplodnaviria</taxon>
        <taxon>Heunggongvirae</taxon>
        <taxon>Uroviricota</taxon>
        <taxon>Caudoviricetes</taxon>
        <taxon>Stanwilliamsviridae</taxon>
        <taxon>Loccivirinae</taxon>
        <taxon>Annadreamyvirus</taxon>
        <taxon>Annadreamyvirus annadreamy</taxon>
    </lineage>
</organism>
<evidence type="ECO:0000313" key="2">
    <source>
        <dbReference type="Proteomes" id="UP000359050"/>
    </source>
</evidence>
<evidence type="ECO:0000313" key="1">
    <source>
        <dbReference type="EMBL" id="QGH79428.1"/>
    </source>
</evidence>
<proteinExistence type="predicted"/>
<accession>A0A5Q2WNK3</accession>
<reference evidence="1 2" key="1">
    <citation type="submission" date="2019-08" db="EMBL/GenBank/DDBJ databases">
        <authorList>
            <person name="Anderson K.N."/>
            <person name="Nick C.D."/>
            <person name="Roberts T.L."/>
            <person name="Webster M."/>
            <person name="Summerhill K.A."/>
            <person name="Layton S.R."/>
            <person name="Smith B.R."/>
            <person name="Hughes L.E."/>
            <person name="Garlena R.A."/>
            <person name="Russell D.A."/>
            <person name="Pope W.H."/>
            <person name="Jacobs-Sera D."/>
            <person name="Hatfull G.F."/>
        </authorList>
    </citation>
    <scope>NUCLEOTIDE SEQUENCE [LARGE SCALE GENOMIC DNA]</scope>
</reference>
<name>A0A5Q2WNK3_9CAUD</name>
<sequence length="178" mass="20900">MSGKMRYKVGDEFSNHKRLTKYVGSHPKFRTSLWMWECTECGRESGPSLTNSITRLDRKPSCCFRAKRGVDNPNWKGYKELTGSWLHQYQYDCRKKGRVWDLTPEYLWSEWEKQNGKCIYTGMQLTHGVDASLDRIDSSIGYVEGNVQWVHRDINRMKSDFDEAYFVKLCKAVGDRFA</sequence>